<evidence type="ECO:0000256" key="2">
    <source>
        <dbReference type="ARBA" id="ARBA00023125"/>
    </source>
</evidence>
<protein>
    <submittedName>
        <fullName evidence="5">Lrp/AsnC family transcriptional regulator</fullName>
    </submittedName>
</protein>
<dbReference type="GO" id="GO:0043565">
    <property type="term" value="F:sequence-specific DNA binding"/>
    <property type="evidence" value="ECO:0007669"/>
    <property type="project" value="InterPro"/>
</dbReference>
<dbReference type="SUPFAM" id="SSF46785">
    <property type="entry name" value="Winged helix' DNA-binding domain"/>
    <property type="match status" value="1"/>
</dbReference>
<keyword evidence="2" id="KW-0238">DNA-binding</keyword>
<dbReference type="SUPFAM" id="SSF54909">
    <property type="entry name" value="Dimeric alpha+beta barrel"/>
    <property type="match status" value="1"/>
</dbReference>
<proteinExistence type="predicted"/>
<dbReference type="InterPro" id="IPR019887">
    <property type="entry name" value="Tscrpt_reg_AsnC/Lrp_C"/>
</dbReference>
<keyword evidence="1" id="KW-0805">Transcription regulation</keyword>
<dbReference type="PROSITE" id="PS50956">
    <property type="entry name" value="HTH_ASNC_2"/>
    <property type="match status" value="1"/>
</dbReference>
<dbReference type="Gene3D" id="1.10.10.10">
    <property type="entry name" value="Winged helix-like DNA-binding domain superfamily/Winged helix DNA-binding domain"/>
    <property type="match status" value="1"/>
</dbReference>
<dbReference type="Gene3D" id="3.30.70.920">
    <property type="match status" value="1"/>
</dbReference>
<evidence type="ECO:0000256" key="3">
    <source>
        <dbReference type="ARBA" id="ARBA00023163"/>
    </source>
</evidence>
<keyword evidence="6" id="KW-1185">Reference proteome</keyword>
<dbReference type="Pfam" id="PF13404">
    <property type="entry name" value="HTH_AsnC-type"/>
    <property type="match status" value="1"/>
</dbReference>
<dbReference type="SMART" id="SM00344">
    <property type="entry name" value="HTH_ASNC"/>
    <property type="match status" value="1"/>
</dbReference>
<dbReference type="PANTHER" id="PTHR30154:SF55">
    <property type="entry name" value="HTH-TYPE TRANSCRIPTIONAL REGULATOR LRPB"/>
    <property type="match status" value="1"/>
</dbReference>
<evidence type="ECO:0000313" key="5">
    <source>
        <dbReference type="EMBL" id="MCR2807074.1"/>
    </source>
</evidence>
<dbReference type="PANTHER" id="PTHR30154">
    <property type="entry name" value="LEUCINE-RESPONSIVE REGULATORY PROTEIN"/>
    <property type="match status" value="1"/>
</dbReference>
<dbReference type="RefSeq" id="WP_257451204.1">
    <property type="nucleotide sequence ID" value="NZ_JANIPJ010000023.1"/>
</dbReference>
<dbReference type="InterPro" id="IPR036390">
    <property type="entry name" value="WH_DNA-bd_sf"/>
</dbReference>
<dbReference type="GO" id="GO:0005829">
    <property type="term" value="C:cytosol"/>
    <property type="evidence" value="ECO:0007669"/>
    <property type="project" value="TreeGrafter"/>
</dbReference>
<dbReference type="InterPro" id="IPR019888">
    <property type="entry name" value="Tscrpt_reg_AsnC-like"/>
</dbReference>
<dbReference type="Proteomes" id="UP001141950">
    <property type="component" value="Unassembled WGS sequence"/>
</dbReference>
<dbReference type="PRINTS" id="PR00033">
    <property type="entry name" value="HTHASNC"/>
</dbReference>
<feature type="domain" description="HTH asnC-type" evidence="4">
    <location>
        <begin position="5"/>
        <end position="66"/>
    </location>
</feature>
<organism evidence="5 6">
    <name type="scientific">Paenibacillus soyae</name>
    <dbReference type="NCBI Taxonomy" id="2969249"/>
    <lineage>
        <taxon>Bacteria</taxon>
        <taxon>Bacillati</taxon>
        <taxon>Bacillota</taxon>
        <taxon>Bacilli</taxon>
        <taxon>Bacillales</taxon>
        <taxon>Paenibacillaceae</taxon>
        <taxon>Paenibacillus</taxon>
    </lineage>
</organism>
<reference evidence="5" key="1">
    <citation type="submission" date="2022-08" db="EMBL/GenBank/DDBJ databases">
        <title>The genomic sequence of strain Paenibacillus sp. SCIV0701.</title>
        <authorList>
            <person name="Zhao H."/>
        </authorList>
    </citation>
    <scope>NUCLEOTIDE SEQUENCE</scope>
    <source>
        <strain evidence="5">SCIV0701</strain>
    </source>
</reference>
<evidence type="ECO:0000256" key="1">
    <source>
        <dbReference type="ARBA" id="ARBA00023015"/>
    </source>
</evidence>
<gene>
    <name evidence="5" type="ORF">NQZ67_24615</name>
</gene>
<comment type="caution">
    <text evidence="5">The sequence shown here is derived from an EMBL/GenBank/DDBJ whole genome shotgun (WGS) entry which is preliminary data.</text>
</comment>
<dbReference type="Pfam" id="PF01037">
    <property type="entry name" value="AsnC_trans_reg"/>
    <property type="match status" value="1"/>
</dbReference>
<dbReference type="InterPro" id="IPR011008">
    <property type="entry name" value="Dimeric_a/b-barrel"/>
</dbReference>
<evidence type="ECO:0000259" key="4">
    <source>
        <dbReference type="PROSITE" id="PS50956"/>
    </source>
</evidence>
<name>A0A9X2MVI3_9BACL</name>
<dbReference type="InterPro" id="IPR036388">
    <property type="entry name" value="WH-like_DNA-bd_sf"/>
</dbReference>
<keyword evidence="3" id="KW-0804">Transcription</keyword>
<dbReference type="InterPro" id="IPR000485">
    <property type="entry name" value="AsnC-type_HTH_dom"/>
</dbReference>
<sequence length="153" mass="17660">MQLQLDQTDYRILMLLSENARIPWKDLGEQIHMTGQAVGNRIKKLEEHGVISAYSLMIDEMKLGLTCTAFVLIFMKTAHHDLFIRFVQERDEVVEAHRISGDGCYHLTIKAASNEQLNQFLDKLLEHGNYRLNLSIHKIKHRHALNAIPTNQT</sequence>
<accession>A0A9X2MVI3</accession>
<dbReference type="AlphaFoldDB" id="A0A9X2MVI3"/>
<evidence type="ECO:0000313" key="6">
    <source>
        <dbReference type="Proteomes" id="UP001141950"/>
    </source>
</evidence>
<dbReference type="GO" id="GO:0043200">
    <property type="term" value="P:response to amino acid"/>
    <property type="evidence" value="ECO:0007669"/>
    <property type="project" value="TreeGrafter"/>
</dbReference>
<dbReference type="EMBL" id="JANIPJ010000023">
    <property type="protein sequence ID" value="MCR2807074.1"/>
    <property type="molecule type" value="Genomic_DNA"/>
</dbReference>